<comment type="function">
    <text evidence="4">A factor required for optimal assembly of photosystem II (PSII), acting in the early stages of PSII assembly. Also plays a role in replacement of photodamaged D1 (psbA). Assists YidC in synthesis of chlorophyll-binding proteins.</text>
</comment>
<feature type="transmembrane region" description="Helical" evidence="6">
    <location>
        <begin position="12"/>
        <end position="31"/>
    </location>
</feature>
<comment type="similarity">
    <text evidence="4 5">Belongs to the Ycf48 family.</text>
</comment>
<evidence type="ECO:0000256" key="6">
    <source>
        <dbReference type="SAM" id="Phobius"/>
    </source>
</evidence>
<protein>
    <recommendedName>
        <fullName evidence="4 5">Photosystem II assembly protein Ycf48</fullName>
    </recommendedName>
</protein>
<accession>A0ABV0KFH1</accession>
<dbReference type="Proteomes" id="UP001476950">
    <property type="component" value="Unassembled WGS sequence"/>
</dbReference>
<dbReference type="InterPro" id="IPR028203">
    <property type="entry name" value="PSII_CF48-like_dom"/>
</dbReference>
<dbReference type="Gene3D" id="2.130.10.10">
    <property type="entry name" value="YVTN repeat-like/Quinoprotein amine dehydrogenase"/>
    <property type="match status" value="2"/>
</dbReference>
<dbReference type="RefSeq" id="WP_190451396.1">
    <property type="nucleotide sequence ID" value="NZ_JAMPLM010000003.1"/>
</dbReference>
<evidence type="ECO:0000256" key="1">
    <source>
        <dbReference type="ARBA" id="ARBA00022531"/>
    </source>
</evidence>
<name>A0ABV0KFH1_9CYAN</name>
<dbReference type="PANTHER" id="PTHR47199">
    <property type="entry name" value="PHOTOSYSTEM II STABILITY/ASSEMBLY FACTOR HCF136, CHLOROPLASTIC"/>
    <property type="match status" value="1"/>
</dbReference>
<dbReference type="Pfam" id="PF14870">
    <property type="entry name" value="PSII_BNR"/>
    <property type="match status" value="1"/>
</dbReference>
<evidence type="ECO:0000256" key="4">
    <source>
        <dbReference type="HAMAP-Rule" id="MF_01348"/>
    </source>
</evidence>
<keyword evidence="6" id="KW-0812">Transmembrane</keyword>
<keyword evidence="1 4" id="KW-0602">Photosynthesis</keyword>
<keyword evidence="6" id="KW-1133">Transmembrane helix</keyword>
<gene>
    <name evidence="4" type="primary">ycf48</name>
    <name evidence="8" type="ORF">NDI38_05970</name>
</gene>
<dbReference type="SUPFAM" id="SSF110296">
    <property type="entry name" value="Oligoxyloglucan reducing end-specific cellobiohydrolase"/>
    <property type="match status" value="1"/>
</dbReference>
<sequence>MAFLRRAIAQRFVLRQAVLGRIVGLFAIAILCSSCGGYLPSISGTPWQQVSVPTEANLLDLSFVDAKHGWLTGTSSTLMETTDGGKTWEPRTLELDQAYRLNSVSFSGDEGWIAGQPSLLLHTTDGGKSWSRVPLSAKLPGSPNTVLALGAKAAEMTTDIGAIYRTADGGKNWKAMVETAVGVIRNISRAPDGKYVAVSSRGNFYSLWQPGQAIWEPHDRNSSRRLQSMGFTPDGRLWMIARGGQIQFQAPDAPDEWEKPISPEFSTSWGLLDLAFRTPNEIWVSGGSGNLLRSVDSGETWEKDRSIENVPSNLYKILFLSADRGFIIGQKGTLLRYSPSEATA</sequence>
<dbReference type="PANTHER" id="PTHR47199:SF2">
    <property type="entry name" value="PHOTOSYSTEM II STABILITY_ASSEMBLY FACTOR HCF136, CHLOROPLASTIC"/>
    <property type="match status" value="1"/>
</dbReference>
<keyword evidence="6" id="KW-0472">Membrane</keyword>
<dbReference type="NCBIfam" id="NF010237">
    <property type="entry name" value="PRK13684.1"/>
    <property type="match status" value="1"/>
</dbReference>
<feature type="domain" description="Photosynthesis system II assembly factor Ycf48/Hcf136-like" evidence="7">
    <location>
        <begin position="42"/>
        <end position="337"/>
    </location>
</feature>
<keyword evidence="3 4" id="KW-0604">Photosystem II</keyword>
<comment type="subcellular location">
    <subcellularLocation>
        <location evidence="4">Cellular thylakoid lumen</location>
    </subcellularLocation>
    <text evidence="4">Associated with a PSII precusor complex on the lumenal side of the thylakoid membrane.</text>
</comment>
<evidence type="ECO:0000313" key="9">
    <source>
        <dbReference type="Proteomes" id="UP001476950"/>
    </source>
</evidence>
<comment type="domain">
    <text evidence="4">A 7-bladed beta-propeller torus, about 55 by 55 Angstroms, with a depth of about 25 Angstroms and a central pore.</text>
</comment>
<proteinExistence type="inferred from homology"/>
<organism evidence="8 9">
    <name type="scientific">Stenomitos frigidus AS-A4</name>
    <dbReference type="NCBI Taxonomy" id="2933935"/>
    <lineage>
        <taxon>Bacteria</taxon>
        <taxon>Bacillati</taxon>
        <taxon>Cyanobacteriota</taxon>
        <taxon>Cyanophyceae</taxon>
        <taxon>Leptolyngbyales</taxon>
        <taxon>Leptolyngbyaceae</taxon>
        <taxon>Stenomitos</taxon>
    </lineage>
</organism>
<keyword evidence="4" id="KW-0793">Thylakoid</keyword>
<evidence type="ECO:0000259" key="7">
    <source>
        <dbReference type="Pfam" id="PF14870"/>
    </source>
</evidence>
<dbReference type="EMBL" id="JAMPLM010000003">
    <property type="protein sequence ID" value="MEP1057979.1"/>
    <property type="molecule type" value="Genomic_DNA"/>
</dbReference>
<evidence type="ECO:0000313" key="8">
    <source>
        <dbReference type="EMBL" id="MEP1057979.1"/>
    </source>
</evidence>
<keyword evidence="2 4" id="KW-0732">Signal</keyword>
<dbReference type="PIRSF" id="PIRSF017875">
    <property type="entry name" value="PSII_HCF136"/>
    <property type="match status" value="1"/>
</dbReference>
<evidence type="ECO:0000256" key="3">
    <source>
        <dbReference type="ARBA" id="ARBA00023276"/>
    </source>
</evidence>
<dbReference type="InterPro" id="IPR015943">
    <property type="entry name" value="WD40/YVTN_repeat-like_dom_sf"/>
</dbReference>
<dbReference type="HAMAP" id="MF_01348">
    <property type="entry name" value="Ycf48"/>
    <property type="match status" value="1"/>
</dbReference>
<keyword evidence="9" id="KW-1185">Reference proteome</keyword>
<evidence type="ECO:0000256" key="5">
    <source>
        <dbReference type="PIRNR" id="PIRNR017875"/>
    </source>
</evidence>
<dbReference type="InterPro" id="IPR016705">
    <property type="entry name" value="Ycf48/Hcf136"/>
</dbReference>
<comment type="caution">
    <text evidence="8">The sequence shown here is derived from an EMBL/GenBank/DDBJ whole genome shotgun (WGS) entry which is preliminary data.</text>
</comment>
<reference evidence="8 9" key="1">
    <citation type="submission" date="2022-04" db="EMBL/GenBank/DDBJ databases">
        <title>Positive selection, recombination, and allopatry shape intraspecific diversity of widespread and dominant cyanobacteria.</title>
        <authorList>
            <person name="Wei J."/>
            <person name="Shu W."/>
            <person name="Hu C."/>
        </authorList>
    </citation>
    <scope>NUCLEOTIDE SEQUENCE [LARGE SCALE GENOMIC DNA]</scope>
    <source>
        <strain evidence="8 9">AS-A4</strain>
    </source>
</reference>
<evidence type="ECO:0000256" key="2">
    <source>
        <dbReference type="ARBA" id="ARBA00022729"/>
    </source>
</evidence>